<dbReference type="RefSeq" id="WP_066666223.1">
    <property type="nucleotide sequence ID" value="NZ_LYVF01000013.1"/>
</dbReference>
<keyword evidence="2" id="KW-1185">Reference proteome</keyword>
<evidence type="ECO:0000313" key="2">
    <source>
        <dbReference type="Proteomes" id="UP000078532"/>
    </source>
</evidence>
<evidence type="ECO:0008006" key="3">
    <source>
        <dbReference type="Google" id="ProtNLM"/>
    </source>
</evidence>
<reference evidence="1 2" key="1">
    <citation type="submission" date="2016-04" db="EMBL/GenBank/DDBJ databases">
        <authorList>
            <person name="Evans L.H."/>
            <person name="Alamgir A."/>
            <person name="Owens N."/>
            <person name="Weber N.D."/>
            <person name="Virtaneva K."/>
            <person name="Barbian K."/>
            <person name="Babar A."/>
            <person name="Rosenke K."/>
        </authorList>
    </citation>
    <scope>NUCLEOTIDE SEQUENCE [LARGE SCALE GENOMIC DNA]</scope>
    <source>
        <strain evidence="1 2">LMa1</strain>
    </source>
</reference>
<gene>
    <name evidence="1" type="ORF">A6M21_03515</name>
</gene>
<comment type="caution">
    <text evidence="1">The sequence shown here is derived from an EMBL/GenBank/DDBJ whole genome shotgun (WGS) entry which is preliminary data.</text>
</comment>
<sequence>MTRTGIPVILTADASGAARAARQGLVVVIVDVIDMSTSLEAALDEGAAAVYGAGTDGVQPPVPVDPQRVGRLAGGRARTLGTDVVLIAEPRGGGDEQRLAATTRVRSGIAAAGASIGALLPNLGAAVAELADLKGRVVVAATGAGGAAFDAALTAGAPAVLTGTIARTRHKKGLRPAEASAARALAAAGRLSAGVAVVAASGNSLEDLLAAEYIYRLLLAKTHCR</sequence>
<protein>
    <recommendedName>
        <fullName evidence="3">2-phosphosulfolactate phosphatase</fullName>
    </recommendedName>
</protein>
<dbReference type="EMBL" id="LYVF01000013">
    <property type="protein sequence ID" value="OAT86496.1"/>
    <property type="molecule type" value="Genomic_DNA"/>
</dbReference>
<dbReference type="AlphaFoldDB" id="A0A1B7LIX0"/>
<dbReference type="Proteomes" id="UP000078532">
    <property type="component" value="Unassembled WGS sequence"/>
</dbReference>
<name>A0A1B7LIX0_9FIRM</name>
<proteinExistence type="predicted"/>
<dbReference type="STRING" id="1838280.A6M21_03515"/>
<evidence type="ECO:0000313" key="1">
    <source>
        <dbReference type="EMBL" id="OAT86496.1"/>
    </source>
</evidence>
<accession>A0A1B7LIX0</accession>
<organism evidence="1 2">
    <name type="scientific">Desulfotomaculum copahuensis</name>
    <dbReference type="NCBI Taxonomy" id="1838280"/>
    <lineage>
        <taxon>Bacteria</taxon>
        <taxon>Bacillati</taxon>
        <taxon>Bacillota</taxon>
        <taxon>Clostridia</taxon>
        <taxon>Eubacteriales</taxon>
        <taxon>Desulfotomaculaceae</taxon>
        <taxon>Desulfotomaculum</taxon>
    </lineage>
</organism>